<dbReference type="PANTHER" id="PTHR40518:SF1">
    <property type="entry name" value="ACETOACETATE DECARBOXYLASE"/>
    <property type="match status" value="1"/>
</dbReference>
<dbReference type="InterPro" id="IPR010451">
    <property type="entry name" value="Acetoacetate_decarboxylase"/>
</dbReference>
<dbReference type="RefSeq" id="WP_380799923.1">
    <property type="nucleotide sequence ID" value="NZ_JBHUIV010000004.1"/>
</dbReference>
<dbReference type="InterPro" id="IPR023375">
    <property type="entry name" value="ADC_dom_sf"/>
</dbReference>
<accession>A0ABW5B2F5</accession>
<dbReference type="EMBL" id="JBHUIV010000004">
    <property type="protein sequence ID" value="MFD2200287.1"/>
    <property type="molecule type" value="Genomic_DNA"/>
</dbReference>
<comment type="caution">
    <text evidence="1">The sequence shown here is derived from an EMBL/GenBank/DDBJ whole genome shotgun (WGS) entry which is preliminary data.</text>
</comment>
<dbReference type="SUPFAM" id="SSF160104">
    <property type="entry name" value="Acetoacetate decarboxylase-like"/>
    <property type="match status" value="1"/>
</dbReference>
<dbReference type="Gene3D" id="2.40.400.10">
    <property type="entry name" value="Acetoacetate decarboxylase-like"/>
    <property type="match status" value="1"/>
</dbReference>
<gene>
    <name evidence="1" type="ORF">ACFSKV_01830</name>
</gene>
<reference evidence="2" key="1">
    <citation type="journal article" date="2019" name="Int. J. Syst. Evol. Microbiol.">
        <title>The Global Catalogue of Microorganisms (GCM) 10K type strain sequencing project: providing services to taxonomists for standard genome sequencing and annotation.</title>
        <authorList>
            <consortium name="The Broad Institute Genomics Platform"/>
            <consortium name="The Broad Institute Genome Sequencing Center for Infectious Disease"/>
            <person name="Wu L."/>
            <person name="Ma J."/>
        </authorList>
    </citation>
    <scope>NUCLEOTIDE SEQUENCE [LARGE SCALE GENOMIC DNA]</scope>
    <source>
        <strain evidence="2">KCTC 19812</strain>
    </source>
</reference>
<evidence type="ECO:0000313" key="2">
    <source>
        <dbReference type="Proteomes" id="UP001597414"/>
    </source>
</evidence>
<evidence type="ECO:0000313" key="1">
    <source>
        <dbReference type="EMBL" id="MFD2200287.1"/>
    </source>
</evidence>
<dbReference type="Proteomes" id="UP001597414">
    <property type="component" value="Unassembled WGS sequence"/>
</dbReference>
<dbReference type="Pfam" id="PF06314">
    <property type="entry name" value="ADC"/>
    <property type="match status" value="1"/>
</dbReference>
<organism evidence="1 2">
    <name type="scientific">Shivajiella indica</name>
    <dbReference type="NCBI Taxonomy" id="872115"/>
    <lineage>
        <taxon>Bacteria</taxon>
        <taxon>Pseudomonadati</taxon>
        <taxon>Bacteroidota</taxon>
        <taxon>Cytophagia</taxon>
        <taxon>Cytophagales</taxon>
        <taxon>Cyclobacteriaceae</taxon>
        <taxon>Shivajiella</taxon>
    </lineage>
</organism>
<keyword evidence="2" id="KW-1185">Reference proteome</keyword>
<name>A0ABW5B2F5_9BACT</name>
<protein>
    <submittedName>
        <fullName evidence="1">Acetoacetate decarboxylase family protein</fullName>
    </submittedName>
</protein>
<dbReference type="PANTHER" id="PTHR40518">
    <property type="entry name" value="ACETOACETATE DECARBOXYLASE"/>
    <property type="match status" value="1"/>
</dbReference>
<proteinExistence type="predicted"/>
<sequence>MIGPRIPANLFPPPWKLKGEGIIIVFRFHKKWVEENGLLNENQKSNYNGGLGYVMLVNYRDSPVGPYKELLFIPGKFKPNNFQSITKIFVDSDASTENGRFNWGIPKETVPIFWQKNGKEETIGVGTEEEPVLFCKITSGGLPFPASTKLLPINLFQELEGKEFYTRPSGHGWAKIAKIESLKINKDHFPDIGQIKPLFCFKINPFTMEFPLPE</sequence>